<accession>A0A915J971</accession>
<keyword evidence="1" id="KW-1185">Reference proteome</keyword>
<proteinExistence type="predicted"/>
<dbReference type="AlphaFoldDB" id="A0A915J971"/>
<dbReference type="WBParaSite" id="nRc.2.0.1.t22707-RA">
    <property type="protein sequence ID" value="nRc.2.0.1.t22707-RA"/>
    <property type="gene ID" value="nRc.2.0.1.g22707"/>
</dbReference>
<name>A0A915J971_ROMCU</name>
<evidence type="ECO:0000313" key="1">
    <source>
        <dbReference type="Proteomes" id="UP000887565"/>
    </source>
</evidence>
<reference evidence="2" key="1">
    <citation type="submission" date="2022-11" db="UniProtKB">
        <authorList>
            <consortium name="WormBaseParasite"/>
        </authorList>
    </citation>
    <scope>IDENTIFICATION</scope>
</reference>
<dbReference type="Proteomes" id="UP000887565">
    <property type="component" value="Unplaced"/>
</dbReference>
<evidence type="ECO:0000313" key="2">
    <source>
        <dbReference type="WBParaSite" id="nRc.2.0.1.t22707-RA"/>
    </source>
</evidence>
<sequence>MVRQKTNCIDLDHDDSLCRQGFVRKIPPTVQELAHAVFDRYEKSKPVFHPRWGTIRKEFRDFIIFAEKSIE</sequence>
<organism evidence="1 2">
    <name type="scientific">Romanomermis culicivorax</name>
    <name type="common">Nematode worm</name>
    <dbReference type="NCBI Taxonomy" id="13658"/>
    <lineage>
        <taxon>Eukaryota</taxon>
        <taxon>Metazoa</taxon>
        <taxon>Ecdysozoa</taxon>
        <taxon>Nematoda</taxon>
        <taxon>Enoplea</taxon>
        <taxon>Dorylaimia</taxon>
        <taxon>Mermithida</taxon>
        <taxon>Mermithoidea</taxon>
        <taxon>Mermithidae</taxon>
        <taxon>Romanomermis</taxon>
    </lineage>
</organism>
<protein>
    <submittedName>
        <fullName evidence="2">Uncharacterized protein</fullName>
    </submittedName>
</protein>